<keyword evidence="4" id="KW-0677">Repeat</keyword>
<protein>
    <recommendedName>
        <fullName evidence="7">Protein prenyltransferase alpha subunit repeat-containing protein 1</fullName>
    </recommendedName>
</protein>
<evidence type="ECO:0000256" key="3">
    <source>
        <dbReference type="ARBA" id="ARBA00022679"/>
    </source>
</evidence>
<dbReference type="InterPro" id="IPR002088">
    <property type="entry name" value="Prenyl_trans_a"/>
</dbReference>
<sequence>MKGYGKQEIPQKTCQPMVLSGMIPTYENPGVTQPEIELGSPCKNTFLFVPDSSCMLRLLCGALLLNPDVSTFWSMRRDIVLADSQQEHSELHFTAVLLSRKPKCSEVFAHRRWLLGRLLQGHVSAEDLLREELRLSQYAADRYPNNYYAWSHRMWCINQFTPSIAAPVKVLWEEWDASRLWVLRHVSDHSGLQYRQFLLKKLSAQLAASDDNCEQSARNSVILQFLCVPSHGEGDSSEQNDGNAKSFTDLLLSDILFNTELILRFTGHEALWYHRRFLLYVLSTSGVNSKLPLSPLSPPNCHMSIDGIPLEKDLKLADCKSPDGKNTDGFWQVPLTAYEQTLVSKCLPEDANQFRLAGQHCRWLSRIMHLLVSQYE</sequence>
<dbReference type="Proteomes" id="UP001159363">
    <property type="component" value="Chromosome 7"/>
</dbReference>
<keyword evidence="3" id="KW-0808">Transferase</keyword>
<evidence type="ECO:0000313" key="5">
    <source>
        <dbReference type="EMBL" id="KAJ8876910.1"/>
    </source>
</evidence>
<comment type="similarity">
    <text evidence="1">Belongs to the protein prenyltransferase subunit alpha family.</text>
</comment>
<name>A0ABQ9GY19_9NEOP</name>
<proteinExistence type="inferred from homology"/>
<organism evidence="5 6">
    <name type="scientific">Dryococelus australis</name>
    <dbReference type="NCBI Taxonomy" id="614101"/>
    <lineage>
        <taxon>Eukaryota</taxon>
        <taxon>Metazoa</taxon>
        <taxon>Ecdysozoa</taxon>
        <taxon>Arthropoda</taxon>
        <taxon>Hexapoda</taxon>
        <taxon>Insecta</taxon>
        <taxon>Pterygota</taxon>
        <taxon>Neoptera</taxon>
        <taxon>Polyneoptera</taxon>
        <taxon>Phasmatodea</taxon>
        <taxon>Verophasmatodea</taxon>
        <taxon>Anareolatae</taxon>
        <taxon>Phasmatidae</taxon>
        <taxon>Eurycanthinae</taxon>
        <taxon>Dryococelus</taxon>
    </lineage>
</organism>
<dbReference type="SUPFAM" id="SSF48439">
    <property type="entry name" value="Protein prenylyltransferase"/>
    <property type="match status" value="1"/>
</dbReference>
<dbReference type="PROSITE" id="PS51147">
    <property type="entry name" value="PFTA"/>
    <property type="match status" value="1"/>
</dbReference>
<gene>
    <name evidence="5" type="ORF">PR048_021359</name>
</gene>
<dbReference type="EMBL" id="JARBHB010000008">
    <property type="protein sequence ID" value="KAJ8876910.1"/>
    <property type="molecule type" value="Genomic_DNA"/>
</dbReference>
<evidence type="ECO:0000256" key="2">
    <source>
        <dbReference type="ARBA" id="ARBA00022602"/>
    </source>
</evidence>
<evidence type="ECO:0008006" key="7">
    <source>
        <dbReference type="Google" id="ProtNLM"/>
    </source>
</evidence>
<accession>A0ABQ9GY19</accession>
<evidence type="ECO:0000313" key="6">
    <source>
        <dbReference type="Proteomes" id="UP001159363"/>
    </source>
</evidence>
<evidence type="ECO:0000256" key="4">
    <source>
        <dbReference type="ARBA" id="ARBA00022737"/>
    </source>
</evidence>
<dbReference type="PANTHER" id="PTHR11129:SF3">
    <property type="entry name" value="PROTEIN PRENYLTRANSFERASE ALPHA SUBUNIT REPEAT-CONTAINING PROTEIN 1"/>
    <property type="match status" value="1"/>
</dbReference>
<dbReference type="Pfam" id="PF01239">
    <property type="entry name" value="PPTA"/>
    <property type="match status" value="2"/>
</dbReference>
<keyword evidence="2" id="KW-0637">Prenyltransferase</keyword>
<comment type="caution">
    <text evidence="5">The sequence shown here is derived from an EMBL/GenBank/DDBJ whole genome shotgun (WGS) entry which is preliminary data.</text>
</comment>
<keyword evidence="6" id="KW-1185">Reference proteome</keyword>
<dbReference type="PANTHER" id="PTHR11129">
    <property type="entry name" value="PROTEIN FARNESYLTRANSFERASE ALPHA SUBUNIT/RAB GERANYLGERANYL TRANSFERASE ALPHA SUBUNIT"/>
    <property type="match status" value="1"/>
</dbReference>
<evidence type="ECO:0000256" key="1">
    <source>
        <dbReference type="ARBA" id="ARBA00006734"/>
    </source>
</evidence>
<dbReference type="Gene3D" id="1.25.40.120">
    <property type="entry name" value="Protein prenylyltransferase"/>
    <property type="match status" value="1"/>
</dbReference>
<reference evidence="5 6" key="1">
    <citation type="submission" date="2023-02" db="EMBL/GenBank/DDBJ databases">
        <title>LHISI_Scaffold_Assembly.</title>
        <authorList>
            <person name="Stuart O.P."/>
            <person name="Cleave R."/>
            <person name="Magrath M.J.L."/>
            <person name="Mikheyev A.S."/>
        </authorList>
    </citation>
    <scope>NUCLEOTIDE SEQUENCE [LARGE SCALE GENOMIC DNA]</scope>
    <source>
        <strain evidence="5">Daus_M_001</strain>
        <tissue evidence="5">Leg muscle</tissue>
    </source>
</reference>